<keyword evidence="2" id="KW-1185">Reference proteome</keyword>
<comment type="caution">
    <text evidence="1">The sequence shown here is derived from an EMBL/GenBank/DDBJ whole genome shotgun (WGS) entry which is preliminary data.</text>
</comment>
<gene>
    <name evidence="1" type="ORF">ACERK3_01200</name>
</gene>
<evidence type="ECO:0000313" key="1">
    <source>
        <dbReference type="EMBL" id="MFA9476899.1"/>
    </source>
</evidence>
<evidence type="ECO:0008006" key="3">
    <source>
        <dbReference type="Google" id="ProtNLM"/>
    </source>
</evidence>
<protein>
    <recommendedName>
        <fullName evidence="3">Transposase</fullName>
    </recommendedName>
</protein>
<dbReference type="EMBL" id="JBGUBD010000001">
    <property type="protein sequence ID" value="MFA9476899.1"/>
    <property type="molecule type" value="Genomic_DNA"/>
</dbReference>
<evidence type="ECO:0000313" key="2">
    <source>
        <dbReference type="Proteomes" id="UP001575105"/>
    </source>
</evidence>
<accession>A0ABV4TZY8</accession>
<dbReference type="Proteomes" id="UP001575105">
    <property type="component" value="Unassembled WGS sequence"/>
</dbReference>
<dbReference type="RefSeq" id="WP_425343824.1">
    <property type="nucleotide sequence ID" value="NZ_JBGUBD010000001.1"/>
</dbReference>
<proteinExistence type="predicted"/>
<name>A0ABV4TZY8_9BACT</name>
<organism evidence="1 2">
    <name type="scientific">Natronomicrosphaera hydrolytica</name>
    <dbReference type="NCBI Taxonomy" id="3242702"/>
    <lineage>
        <taxon>Bacteria</taxon>
        <taxon>Pseudomonadati</taxon>
        <taxon>Planctomycetota</taxon>
        <taxon>Phycisphaerae</taxon>
        <taxon>Phycisphaerales</taxon>
        <taxon>Phycisphaeraceae</taxon>
        <taxon>Natronomicrosphaera</taxon>
    </lineage>
</organism>
<reference evidence="1 2" key="1">
    <citation type="submission" date="2024-08" db="EMBL/GenBank/DDBJ databases">
        <title>Whole-genome sequencing of halo(alkali)philic microorganisms from hypersaline lakes.</title>
        <authorList>
            <person name="Sorokin D.Y."/>
            <person name="Merkel A.Y."/>
            <person name="Messina E."/>
            <person name="Yakimov M."/>
        </authorList>
    </citation>
    <scope>NUCLEOTIDE SEQUENCE [LARGE SCALE GENOMIC DNA]</scope>
    <source>
        <strain evidence="1 2">AB-hyl4</strain>
    </source>
</reference>
<sequence length="102" mass="10982">MAVCLGAAVDVSASSQRVRAERVGSFTAEQRDALASLLACLSDTRKQRLAEQQAHRLNLTLAPRRIVDAPLDQPTHRLTADADPLGPGVLARSHLLNLPPPR</sequence>